<evidence type="ECO:0000256" key="1">
    <source>
        <dbReference type="ARBA" id="ARBA00023015"/>
    </source>
</evidence>
<evidence type="ECO:0000259" key="4">
    <source>
        <dbReference type="PROSITE" id="PS50949"/>
    </source>
</evidence>
<dbReference type="Pfam" id="PF00392">
    <property type="entry name" value="GntR"/>
    <property type="match status" value="1"/>
</dbReference>
<dbReference type="PANTHER" id="PTHR43537:SF20">
    <property type="entry name" value="HTH-TYPE TRANSCRIPTIONAL REPRESSOR GLAR"/>
    <property type="match status" value="1"/>
</dbReference>
<dbReference type="PANTHER" id="PTHR43537">
    <property type="entry name" value="TRANSCRIPTIONAL REGULATOR, GNTR FAMILY"/>
    <property type="match status" value="1"/>
</dbReference>
<comment type="caution">
    <text evidence="5">The sequence shown here is derived from an EMBL/GenBank/DDBJ whole genome shotgun (WGS) entry which is preliminary data.</text>
</comment>
<dbReference type="InterPro" id="IPR036388">
    <property type="entry name" value="WH-like_DNA-bd_sf"/>
</dbReference>
<dbReference type="SUPFAM" id="SSF48008">
    <property type="entry name" value="GntR ligand-binding domain-like"/>
    <property type="match status" value="1"/>
</dbReference>
<reference evidence="5" key="1">
    <citation type="journal article" date="2014" name="Int. J. Syst. Evol. Microbiol.">
        <title>Complete genome sequence of Corynebacterium casei LMG S-19264T (=DSM 44701T), isolated from a smear-ripened cheese.</title>
        <authorList>
            <consortium name="US DOE Joint Genome Institute (JGI-PGF)"/>
            <person name="Walter F."/>
            <person name="Albersmeier A."/>
            <person name="Kalinowski J."/>
            <person name="Ruckert C."/>
        </authorList>
    </citation>
    <scope>NUCLEOTIDE SEQUENCE</scope>
    <source>
        <strain evidence="5">KCTC 32182</strain>
    </source>
</reference>
<keyword evidence="1" id="KW-0805">Transcription regulation</keyword>
<dbReference type="SUPFAM" id="SSF46785">
    <property type="entry name" value="Winged helix' DNA-binding domain"/>
    <property type="match status" value="1"/>
</dbReference>
<sequence length="226" mass="26492">MVSQIRQDILIGVFLPGDKMQLNELKQRYGVGGTPIREALMQLVWQNFVVMEPQKGFRVAPVTLEELKDILDTRRVLEGIALEKSFSRGDETWELSILAAYHRLSRVNLEDPDIDYTSWGMLHMNFHLSLISACESPMLLRMIEIVHNQLERYRHIWLNHELDAPQRYHDDGEHRAIMNAVMERNLPEAMHLLEEHHRHVIELAENLTQENFASRIQLARKKPETE</sequence>
<keyword evidence="2" id="KW-0238">DNA-binding</keyword>
<evidence type="ECO:0000313" key="5">
    <source>
        <dbReference type="EMBL" id="GGY11586.1"/>
    </source>
</evidence>
<dbReference type="InterPro" id="IPR000524">
    <property type="entry name" value="Tscrpt_reg_HTH_GntR"/>
</dbReference>
<organism evidence="5 6">
    <name type="scientific">Paludibacterium paludis</name>
    <dbReference type="NCBI Taxonomy" id="1225769"/>
    <lineage>
        <taxon>Bacteria</taxon>
        <taxon>Pseudomonadati</taxon>
        <taxon>Pseudomonadota</taxon>
        <taxon>Betaproteobacteria</taxon>
        <taxon>Neisseriales</taxon>
        <taxon>Chromobacteriaceae</taxon>
        <taxon>Paludibacterium</taxon>
    </lineage>
</organism>
<keyword evidence="6" id="KW-1185">Reference proteome</keyword>
<dbReference type="PROSITE" id="PS50949">
    <property type="entry name" value="HTH_GNTR"/>
    <property type="match status" value="1"/>
</dbReference>
<dbReference type="AlphaFoldDB" id="A0A918P145"/>
<dbReference type="GO" id="GO:0003700">
    <property type="term" value="F:DNA-binding transcription factor activity"/>
    <property type="evidence" value="ECO:0007669"/>
    <property type="project" value="InterPro"/>
</dbReference>
<dbReference type="Gene3D" id="1.20.120.530">
    <property type="entry name" value="GntR ligand-binding domain-like"/>
    <property type="match status" value="1"/>
</dbReference>
<dbReference type="GO" id="GO:0003677">
    <property type="term" value="F:DNA binding"/>
    <property type="evidence" value="ECO:0007669"/>
    <property type="project" value="UniProtKB-KW"/>
</dbReference>
<reference evidence="5" key="2">
    <citation type="submission" date="2020-09" db="EMBL/GenBank/DDBJ databases">
        <authorList>
            <person name="Sun Q."/>
            <person name="Kim S."/>
        </authorList>
    </citation>
    <scope>NUCLEOTIDE SEQUENCE</scope>
    <source>
        <strain evidence="5">KCTC 32182</strain>
    </source>
</reference>
<dbReference type="InterPro" id="IPR011711">
    <property type="entry name" value="GntR_C"/>
</dbReference>
<dbReference type="SMART" id="SM00345">
    <property type="entry name" value="HTH_GNTR"/>
    <property type="match status" value="1"/>
</dbReference>
<accession>A0A918P145</accession>
<dbReference type="InterPro" id="IPR008920">
    <property type="entry name" value="TF_FadR/GntR_C"/>
</dbReference>
<dbReference type="Pfam" id="PF07729">
    <property type="entry name" value="FCD"/>
    <property type="match status" value="1"/>
</dbReference>
<feature type="domain" description="HTH gntR-type" evidence="4">
    <location>
        <begin position="1"/>
        <end position="62"/>
    </location>
</feature>
<proteinExistence type="predicted"/>
<dbReference type="InterPro" id="IPR036390">
    <property type="entry name" value="WH_DNA-bd_sf"/>
</dbReference>
<gene>
    <name evidence="5" type="ORF">GCM10011289_13240</name>
</gene>
<name>A0A918P145_9NEIS</name>
<evidence type="ECO:0000256" key="2">
    <source>
        <dbReference type="ARBA" id="ARBA00023125"/>
    </source>
</evidence>
<evidence type="ECO:0000256" key="3">
    <source>
        <dbReference type="ARBA" id="ARBA00023163"/>
    </source>
</evidence>
<dbReference type="SMART" id="SM00895">
    <property type="entry name" value="FCD"/>
    <property type="match status" value="1"/>
</dbReference>
<keyword evidence="3" id="KW-0804">Transcription</keyword>
<protein>
    <submittedName>
        <fullName evidence="5">GntR family transcriptional regulator</fullName>
    </submittedName>
</protein>
<dbReference type="EMBL" id="BMYX01000005">
    <property type="protein sequence ID" value="GGY11586.1"/>
    <property type="molecule type" value="Genomic_DNA"/>
</dbReference>
<evidence type="ECO:0000313" key="6">
    <source>
        <dbReference type="Proteomes" id="UP000645257"/>
    </source>
</evidence>
<dbReference type="Gene3D" id="1.10.10.10">
    <property type="entry name" value="Winged helix-like DNA-binding domain superfamily/Winged helix DNA-binding domain"/>
    <property type="match status" value="1"/>
</dbReference>
<dbReference type="Proteomes" id="UP000645257">
    <property type="component" value="Unassembled WGS sequence"/>
</dbReference>